<keyword evidence="2" id="KW-1185">Reference proteome</keyword>
<comment type="caution">
    <text evidence="1">The sequence shown here is derived from an EMBL/GenBank/DDBJ whole genome shotgun (WGS) entry which is preliminary data.</text>
</comment>
<protein>
    <recommendedName>
        <fullName evidence="3">PEP-CTERM protein-sorting domain-containing protein</fullName>
    </recommendedName>
</protein>
<dbReference type="Proteomes" id="UP000599179">
    <property type="component" value="Unassembled WGS sequence"/>
</dbReference>
<proteinExistence type="predicted"/>
<dbReference type="EMBL" id="BMGM01000010">
    <property type="protein sequence ID" value="GGE41588.1"/>
    <property type="molecule type" value="Genomic_DNA"/>
</dbReference>
<organism evidence="1 2">
    <name type="scientific">Psychroflexus planctonicus</name>
    <dbReference type="NCBI Taxonomy" id="1526575"/>
    <lineage>
        <taxon>Bacteria</taxon>
        <taxon>Pseudomonadati</taxon>
        <taxon>Bacteroidota</taxon>
        <taxon>Flavobacteriia</taxon>
        <taxon>Flavobacteriales</taxon>
        <taxon>Flavobacteriaceae</taxon>
        <taxon>Psychroflexus</taxon>
    </lineage>
</organism>
<evidence type="ECO:0008006" key="3">
    <source>
        <dbReference type="Google" id="ProtNLM"/>
    </source>
</evidence>
<evidence type="ECO:0000313" key="1">
    <source>
        <dbReference type="EMBL" id="GGE41588.1"/>
    </source>
</evidence>
<reference evidence="2" key="1">
    <citation type="journal article" date="2019" name="Int. J. Syst. Evol. Microbiol.">
        <title>The Global Catalogue of Microorganisms (GCM) 10K type strain sequencing project: providing services to taxonomists for standard genome sequencing and annotation.</title>
        <authorList>
            <consortium name="The Broad Institute Genomics Platform"/>
            <consortium name="The Broad Institute Genome Sequencing Center for Infectious Disease"/>
            <person name="Wu L."/>
            <person name="Ma J."/>
        </authorList>
    </citation>
    <scope>NUCLEOTIDE SEQUENCE [LARGE SCALE GENOMIC DNA]</scope>
    <source>
        <strain evidence="2">CGMCC 1.12931</strain>
    </source>
</reference>
<accession>A0ABQ1SKZ5</accession>
<name>A0ABQ1SKZ5_9FLAO</name>
<evidence type="ECO:0000313" key="2">
    <source>
        <dbReference type="Proteomes" id="UP000599179"/>
    </source>
</evidence>
<gene>
    <name evidence="1" type="ORF">GCM10010832_22050</name>
</gene>
<sequence>MLLLISINTQTQSLEDALGFSETVNDVPEEPIHFSIPLALFIGAYLGIKKIKDN</sequence>
<dbReference type="RefSeq" id="WP_188459192.1">
    <property type="nucleotide sequence ID" value="NZ_BMGM01000010.1"/>
</dbReference>